<dbReference type="Pfam" id="PF13473">
    <property type="entry name" value="Cupredoxin_1"/>
    <property type="match status" value="1"/>
</dbReference>
<proteinExistence type="predicted"/>
<dbReference type="Proteomes" id="UP001152321">
    <property type="component" value="Unassembled WGS sequence"/>
</dbReference>
<reference evidence="3" key="1">
    <citation type="submission" date="2022-08" db="EMBL/GenBank/DDBJ databases">
        <title>Novel Bdellovibrio Species Isolated from Svalbard: Designation Bdellovibrio svalbardensis.</title>
        <authorList>
            <person name="Mitchell R.J."/>
            <person name="Choi S.Y."/>
        </authorList>
    </citation>
    <scope>NUCLEOTIDE SEQUENCE</scope>
    <source>
        <strain evidence="3">PAP01</strain>
    </source>
</reference>
<feature type="domain" description="EfeO-type cupredoxin-like" evidence="2">
    <location>
        <begin position="70"/>
        <end position="156"/>
    </location>
</feature>
<evidence type="ECO:0000313" key="4">
    <source>
        <dbReference type="Proteomes" id="UP001152321"/>
    </source>
</evidence>
<keyword evidence="4" id="KW-1185">Reference proteome</keyword>
<organism evidence="3 4">
    <name type="scientific">Bdellovibrio svalbardensis</name>
    <dbReference type="NCBI Taxonomy" id="2972972"/>
    <lineage>
        <taxon>Bacteria</taxon>
        <taxon>Pseudomonadati</taxon>
        <taxon>Bdellovibrionota</taxon>
        <taxon>Bdellovibrionia</taxon>
        <taxon>Bdellovibrionales</taxon>
        <taxon>Pseudobdellovibrionaceae</taxon>
        <taxon>Bdellovibrio</taxon>
    </lineage>
</organism>
<protein>
    <submittedName>
        <fullName evidence="3">Cupredoxin domain-containing protein</fullName>
    </submittedName>
</protein>
<name>A0ABT6DIV1_9BACT</name>
<dbReference type="Gene3D" id="2.60.40.420">
    <property type="entry name" value="Cupredoxins - blue copper proteins"/>
    <property type="match status" value="1"/>
</dbReference>
<dbReference type="SUPFAM" id="SSF49503">
    <property type="entry name" value="Cupredoxins"/>
    <property type="match status" value="1"/>
</dbReference>
<dbReference type="EMBL" id="JANRMI010000003">
    <property type="protein sequence ID" value="MDG0816788.1"/>
    <property type="molecule type" value="Genomic_DNA"/>
</dbReference>
<evidence type="ECO:0000256" key="1">
    <source>
        <dbReference type="SAM" id="SignalP"/>
    </source>
</evidence>
<comment type="caution">
    <text evidence="3">The sequence shown here is derived from an EMBL/GenBank/DDBJ whole genome shotgun (WGS) entry which is preliminary data.</text>
</comment>
<dbReference type="InterPro" id="IPR028096">
    <property type="entry name" value="EfeO_Cupredoxin"/>
</dbReference>
<dbReference type="RefSeq" id="WP_277578266.1">
    <property type="nucleotide sequence ID" value="NZ_JANRMI010000003.1"/>
</dbReference>
<gene>
    <name evidence="3" type="ORF">NWE73_10460</name>
</gene>
<accession>A0ABT6DIV1</accession>
<evidence type="ECO:0000313" key="3">
    <source>
        <dbReference type="EMBL" id="MDG0816788.1"/>
    </source>
</evidence>
<dbReference type="InterPro" id="IPR008972">
    <property type="entry name" value="Cupredoxin"/>
</dbReference>
<evidence type="ECO:0000259" key="2">
    <source>
        <dbReference type="Pfam" id="PF13473"/>
    </source>
</evidence>
<sequence>MSSVNSKIVKICTKIALVILTSAATAQAFEVDFSRRQVEFDKVSNEDRLPASIREDQSASILTKVFDSVEPTQDIVIMNTDKGFVPDTVRLKKGNNYRVHIVNVNGKEKNVSFVLDAFSEHHNTVFGEQKVFNVTPKTDGIFSYQCPETAVQGKFIIYSDANAASGRKPASN</sequence>
<feature type="signal peptide" evidence="1">
    <location>
        <begin position="1"/>
        <end position="28"/>
    </location>
</feature>
<feature type="chain" id="PRO_5047531197" evidence="1">
    <location>
        <begin position="29"/>
        <end position="172"/>
    </location>
</feature>
<keyword evidence="1" id="KW-0732">Signal</keyword>